<dbReference type="GO" id="GO:0006368">
    <property type="term" value="P:transcription elongation by RNA polymerase II"/>
    <property type="evidence" value="ECO:0007669"/>
    <property type="project" value="InterPro"/>
</dbReference>
<comment type="similarity">
    <text evidence="2">Belongs to the PAF1 family.</text>
</comment>
<gene>
    <name evidence="5" type="ORF">E1B28_007660</name>
</gene>
<protein>
    <recommendedName>
        <fullName evidence="7">RNA polymerase II-associated factor 1 homolog</fullName>
    </recommendedName>
</protein>
<dbReference type="PANTHER" id="PTHR23188">
    <property type="entry name" value="RNA POLYMERASE II-ASSOCIATED FACTOR 1 HOMOLOG"/>
    <property type="match status" value="1"/>
</dbReference>
<dbReference type="Proteomes" id="UP001049176">
    <property type="component" value="Chromosome 4"/>
</dbReference>
<feature type="compositionally biased region" description="Polar residues" evidence="4">
    <location>
        <begin position="110"/>
        <end position="124"/>
    </location>
</feature>
<dbReference type="InterPro" id="IPR007133">
    <property type="entry name" value="RNA_pol_II-assoc_Paf1"/>
</dbReference>
<evidence type="ECO:0000256" key="3">
    <source>
        <dbReference type="ARBA" id="ARBA00023242"/>
    </source>
</evidence>
<dbReference type="KEGG" id="more:E1B28_007660"/>
<feature type="region of interest" description="Disordered" evidence="4">
    <location>
        <begin position="107"/>
        <end position="131"/>
    </location>
</feature>
<dbReference type="GO" id="GO:0016593">
    <property type="term" value="C:Cdc73/Paf1 complex"/>
    <property type="evidence" value="ECO:0007669"/>
    <property type="project" value="InterPro"/>
</dbReference>
<dbReference type="AlphaFoldDB" id="A0A9P7UVX0"/>
<name>A0A9P7UVX0_9AGAR</name>
<evidence type="ECO:0000256" key="1">
    <source>
        <dbReference type="ARBA" id="ARBA00004123"/>
    </source>
</evidence>
<evidence type="ECO:0008006" key="7">
    <source>
        <dbReference type="Google" id="ProtNLM"/>
    </source>
</evidence>
<accession>A0A9P7UVX0</accession>
<organism evidence="5 6">
    <name type="scientific">Marasmius oreades</name>
    <name type="common">fairy-ring Marasmius</name>
    <dbReference type="NCBI Taxonomy" id="181124"/>
    <lineage>
        <taxon>Eukaryota</taxon>
        <taxon>Fungi</taxon>
        <taxon>Dikarya</taxon>
        <taxon>Basidiomycota</taxon>
        <taxon>Agaricomycotina</taxon>
        <taxon>Agaricomycetes</taxon>
        <taxon>Agaricomycetidae</taxon>
        <taxon>Agaricales</taxon>
        <taxon>Marasmiineae</taxon>
        <taxon>Marasmiaceae</taxon>
        <taxon>Marasmius</taxon>
    </lineage>
</organism>
<dbReference type="GO" id="GO:0000993">
    <property type="term" value="F:RNA polymerase II complex binding"/>
    <property type="evidence" value="ECO:0007669"/>
    <property type="project" value="TreeGrafter"/>
</dbReference>
<dbReference type="GO" id="GO:0003682">
    <property type="term" value="F:chromatin binding"/>
    <property type="evidence" value="ECO:0007669"/>
    <property type="project" value="TreeGrafter"/>
</dbReference>
<comment type="subcellular location">
    <subcellularLocation>
        <location evidence="1">Nucleus</location>
    </subcellularLocation>
</comment>
<dbReference type="RefSeq" id="XP_043010509.1">
    <property type="nucleotide sequence ID" value="XM_043152423.1"/>
</dbReference>
<dbReference type="PANTHER" id="PTHR23188:SF12">
    <property type="entry name" value="RNA POLYMERASE II-ASSOCIATED FACTOR 1 HOMOLOG"/>
    <property type="match status" value="1"/>
</dbReference>
<keyword evidence="3" id="KW-0539">Nucleus</keyword>
<evidence type="ECO:0000256" key="2">
    <source>
        <dbReference type="ARBA" id="ARBA00007560"/>
    </source>
</evidence>
<evidence type="ECO:0000256" key="4">
    <source>
        <dbReference type="SAM" id="MobiDB-lite"/>
    </source>
</evidence>
<dbReference type="EMBL" id="CM032184">
    <property type="protein sequence ID" value="KAG7094039.1"/>
    <property type="molecule type" value="Genomic_DNA"/>
</dbReference>
<evidence type="ECO:0000313" key="5">
    <source>
        <dbReference type="EMBL" id="KAG7094039.1"/>
    </source>
</evidence>
<proteinExistence type="inferred from homology"/>
<keyword evidence="6" id="KW-1185">Reference proteome</keyword>
<comment type="caution">
    <text evidence="5">The sequence shown here is derived from an EMBL/GenBank/DDBJ whole genome shotgun (WGS) entry which is preliminary data.</text>
</comment>
<evidence type="ECO:0000313" key="6">
    <source>
        <dbReference type="Proteomes" id="UP001049176"/>
    </source>
</evidence>
<dbReference type="Pfam" id="PF03985">
    <property type="entry name" value="Paf1"/>
    <property type="match status" value="1"/>
</dbReference>
<dbReference type="OrthoDB" id="10260285at2759"/>
<sequence length="428" mass="48656">MSFKKSKLDLLVRVRYANPLPPPPCPPKLLDIPTTPLRYARPEFLNILANSTPLPMIVDAECGMPLDLGKWESLWEEGADDSALNPDINNLPKLDPADEFLAYDPVGPSGSYTNGHTGTSTPSSGPALGSVPWLRKTEYTSDRSQRSVAEPKHVVLAPIDVSREAQLRDIEASFVEANENFSLNSLRHPIKPNVVAEESYEILPDSDIWANQYDLFRFSERPGDRNVDQDDPRLDCAILRPMKIDHDSFLAYYLTRDDGSAFTFKERRKTARPYEVPEEDDEIEFHFVRDYETVKVEQEVPNEFLLVIDDGPTEGENLEDEVFSDDRPRRRVKGAYYKNIERKMLLKKKRVNMYEPTYEDKWEIVKVTHAPMSQEEEEERDEGLAEVVDPLFLMRAVAEVDAEGDVVDNDFGIPGSGVNGETNMIDVM</sequence>
<reference evidence="5" key="1">
    <citation type="journal article" date="2021" name="Genome Biol. Evol.">
        <title>The assembled and annotated genome of the fairy-ring fungus Marasmius oreades.</title>
        <authorList>
            <person name="Hiltunen M."/>
            <person name="Ament-Velasquez S.L."/>
            <person name="Johannesson H."/>
        </authorList>
    </citation>
    <scope>NUCLEOTIDE SEQUENCE</scope>
    <source>
        <strain evidence="5">03SP1</strain>
    </source>
</reference>
<dbReference type="GeneID" id="66076736"/>